<reference evidence="1" key="1">
    <citation type="thesis" date="2020" institute="ProQuest LLC" country="789 East Eisenhower Parkway, Ann Arbor, MI, USA">
        <title>Comparative Genomics and Chromosome Evolution.</title>
        <authorList>
            <person name="Mudd A.B."/>
        </authorList>
    </citation>
    <scope>NUCLEOTIDE SEQUENCE</scope>
    <source>
        <strain evidence="1">1538</strain>
        <tissue evidence="1">Blood</tissue>
    </source>
</reference>
<comment type="caution">
    <text evidence="1">The sequence shown here is derived from an EMBL/GenBank/DDBJ whole genome shotgun (WGS) entry which is preliminary data.</text>
</comment>
<evidence type="ECO:0000313" key="2">
    <source>
        <dbReference type="Proteomes" id="UP001181693"/>
    </source>
</evidence>
<keyword evidence="2" id="KW-1185">Reference proteome</keyword>
<evidence type="ECO:0008006" key="3">
    <source>
        <dbReference type="Google" id="ProtNLM"/>
    </source>
</evidence>
<name>A0AAV3AY39_PYXAD</name>
<dbReference type="AlphaFoldDB" id="A0AAV3AY39"/>
<gene>
    <name evidence="1" type="ORF">GDO54_011277</name>
</gene>
<dbReference type="Proteomes" id="UP001181693">
    <property type="component" value="Unassembled WGS sequence"/>
</dbReference>
<protein>
    <recommendedName>
        <fullName evidence="3">Fructose-bisphosphate aldolase</fullName>
    </recommendedName>
</protein>
<proteinExistence type="predicted"/>
<organism evidence="1 2">
    <name type="scientific">Pyxicephalus adspersus</name>
    <name type="common">African bullfrog</name>
    <dbReference type="NCBI Taxonomy" id="30357"/>
    <lineage>
        <taxon>Eukaryota</taxon>
        <taxon>Metazoa</taxon>
        <taxon>Chordata</taxon>
        <taxon>Craniata</taxon>
        <taxon>Vertebrata</taxon>
        <taxon>Euteleostomi</taxon>
        <taxon>Amphibia</taxon>
        <taxon>Batrachia</taxon>
        <taxon>Anura</taxon>
        <taxon>Neobatrachia</taxon>
        <taxon>Ranoidea</taxon>
        <taxon>Pyxicephalidae</taxon>
        <taxon>Pyxicephalinae</taxon>
        <taxon>Pyxicephalus</taxon>
    </lineage>
</organism>
<dbReference type="EMBL" id="DYDO01000004">
    <property type="protein sequence ID" value="DBA27098.1"/>
    <property type="molecule type" value="Genomic_DNA"/>
</dbReference>
<sequence length="89" mass="9927">MLQKESVRTHLDYYIKVMRVLATHRCGIPLIVKSNPSHCIEAANAQCMPANHTYYAPPAGYDACVGRQDVCTSADMHWQPIHGKSDSQV</sequence>
<evidence type="ECO:0000313" key="1">
    <source>
        <dbReference type="EMBL" id="DBA27098.1"/>
    </source>
</evidence>
<accession>A0AAV3AY39</accession>